<evidence type="ECO:0000313" key="3">
    <source>
        <dbReference type="EMBL" id="OHX65658.1"/>
    </source>
</evidence>
<dbReference type="SUPFAM" id="SSF50475">
    <property type="entry name" value="FMN-binding split barrel"/>
    <property type="match status" value="1"/>
</dbReference>
<accession>A0A1S1YXD7</accession>
<protein>
    <recommendedName>
        <fullName evidence="2">Flavin reductase like domain-containing protein</fullName>
    </recommendedName>
</protein>
<dbReference type="InterPro" id="IPR002563">
    <property type="entry name" value="Flavin_Rdtase-like_dom"/>
</dbReference>
<dbReference type="InterPro" id="IPR050268">
    <property type="entry name" value="NADH-dep_flavin_reductase"/>
</dbReference>
<dbReference type="RefSeq" id="WP_052431948.1">
    <property type="nucleotide sequence ID" value="NZ_JRYR02000001.1"/>
</dbReference>
<keyword evidence="4" id="KW-1185">Reference proteome</keyword>
<dbReference type="Proteomes" id="UP000179797">
    <property type="component" value="Unassembled WGS sequence"/>
</dbReference>
<evidence type="ECO:0000259" key="2">
    <source>
        <dbReference type="SMART" id="SM00903"/>
    </source>
</evidence>
<evidence type="ECO:0000256" key="1">
    <source>
        <dbReference type="ARBA" id="ARBA00023002"/>
    </source>
</evidence>
<keyword evidence="1" id="KW-0560">Oxidoreductase</keyword>
<reference evidence="3 4" key="1">
    <citation type="journal article" date="2012" name="Int. J. Syst. Evol. Microbiol.">
        <title>Flammeovirga pacifica sp. nov., isolated from deep-sea sediment.</title>
        <authorList>
            <person name="Xu H."/>
            <person name="Fu Y."/>
            <person name="Yang N."/>
            <person name="Ding Z."/>
            <person name="Lai Q."/>
            <person name="Zeng R."/>
        </authorList>
    </citation>
    <scope>NUCLEOTIDE SEQUENCE [LARGE SCALE GENOMIC DNA]</scope>
    <source>
        <strain evidence="4">DSM 24597 / LMG 26175 / WPAGA1</strain>
    </source>
</reference>
<sequence length="166" mass="18035">MNTPTLNTISVDDFKAAMRKLTASVTLVTTNGNDGKDGLTATAITSLSDTPPSIIVCVNKGSSAHERILNNKTFNVHILNDTQDDLSNCFAGFTGKHGEDKFNEGNWEVNNSNITLKGALVNMECSLQECHDGFTHHIFVGVIKKVQLSSEDKPLLYGEGKYTTTK</sequence>
<comment type="caution">
    <text evidence="3">The sequence shown here is derived from an EMBL/GenBank/DDBJ whole genome shotgun (WGS) entry which is preliminary data.</text>
</comment>
<dbReference type="Pfam" id="PF01613">
    <property type="entry name" value="Flavin_Reduct"/>
    <property type="match status" value="1"/>
</dbReference>
<dbReference type="PANTHER" id="PTHR30466:SF1">
    <property type="entry name" value="FMN REDUCTASE (NADH) RUTF"/>
    <property type="match status" value="1"/>
</dbReference>
<organism evidence="3 4">
    <name type="scientific">Flammeovirga pacifica</name>
    <dbReference type="NCBI Taxonomy" id="915059"/>
    <lineage>
        <taxon>Bacteria</taxon>
        <taxon>Pseudomonadati</taxon>
        <taxon>Bacteroidota</taxon>
        <taxon>Cytophagia</taxon>
        <taxon>Cytophagales</taxon>
        <taxon>Flammeovirgaceae</taxon>
        <taxon>Flammeovirga</taxon>
    </lineage>
</organism>
<dbReference type="OrthoDB" id="9792858at2"/>
<feature type="domain" description="Flavin reductase like" evidence="2">
    <location>
        <begin position="18"/>
        <end position="164"/>
    </location>
</feature>
<dbReference type="GO" id="GO:0010181">
    <property type="term" value="F:FMN binding"/>
    <property type="evidence" value="ECO:0007669"/>
    <property type="project" value="InterPro"/>
</dbReference>
<gene>
    <name evidence="3" type="ORF">NH26_04495</name>
</gene>
<dbReference type="PANTHER" id="PTHR30466">
    <property type="entry name" value="FLAVIN REDUCTASE"/>
    <property type="match status" value="1"/>
</dbReference>
<evidence type="ECO:0000313" key="4">
    <source>
        <dbReference type="Proteomes" id="UP000179797"/>
    </source>
</evidence>
<dbReference type="GO" id="GO:0042602">
    <property type="term" value="F:riboflavin reductase (NADPH) activity"/>
    <property type="evidence" value="ECO:0007669"/>
    <property type="project" value="TreeGrafter"/>
</dbReference>
<name>A0A1S1YXD7_FLAPC</name>
<dbReference type="SMART" id="SM00903">
    <property type="entry name" value="Flavin_Reduct"/>
    <property type="match status" value="1"/>
</dbReference>
<dbReference type="AlphaFoldDB" id="A0A1S1YXD7"/>
<dbReference type="Gene3D" id="2.30.110.10">
    <property type="entry name" value="Electron Transport, Fmn-binding Protein, Chain A"/>
    <property type="match status" value="1"/>
</dbReference>
<proteinExistence type="predicted"/>
<dbReference type="EMBL" id="JRYR02000001">
    <property type="protein sequence ID" value="OHX65658.1"/>
    <property type="molecule type" value="Genomic_DNA"/>
</dbReference>
<dbReference type="InterPro" id="IPR012349">
    <property type="entry name" value="Split_barrel_FMN-bd"/>
</dbReference>
<dbReference type="STRING" id="915059.NH26_04495"/>